<gene>
    <name evidence="2" type="ORF">IAB31_00090</name>
</gene>
<sequence>MSYDLCLQAQAKRPYYIENVRTEIYSLEELCFYLYHNVCLIDETIMNEKLCDWVRDELGLPRLYRQLYEQLEKRDGAAFFVMPIFREAGYLTSQEAREFQEKLARLEIQSEDTKQKLRADYLVKEQMYARAVWEYRQILKRRNPGKLGNQFYAAIWSNLGAAYAGLFQFREAASCFLSSYKLIKSKETFRKYVSVLPLYLNEEEYQKELADLRADTYLIQKIQEHNAKLCQEAEEKAKQLLQGTENEAELLEELKEEYCRSTKI</sequence>
<evidence type="ECO:0000313" key="2">
    <source>
        <dbReference type="EMBL" id="HIR12310.1"/>
    </source>
</evidence>
<name>A0A9D1A9L7_9FIRM</name>
<evidence type="ECO:0008006" key="4">
    <source>
        <dbReference type="Google" id="ProtNLM"/>
    </source>
</evidence>
<reference evidence="2" key="2">
    <citation type="journal article" date="2021" name="PeerJ">
        <title>Extensive microbial diversity within the chicken gut microbiome revealed by metagenomics and culture.</title>
        <authorList>
            <person name="Gilroy R."/>
            <person name="Ravi A."/>
            <person name="Getino M."/>
            <person name="Pursley I."/>
            <person name="Horton D.L."/>
            <person name="Alikhan N.F."/>
            <person name="Baker D."/>
            <person name="Gharbi K."/>
            <person name="Hall N."/>
            <person name="Watson M."/>
            <person name="Adriaenssens E.M."/>
            <person name="Foster-Nyarko E."/>
            <person name="Jarju S."/>
            <person name="Secka A."/>
            <person name="Antonio M."/>
            <person name="Oren A."/>
            <person name="Chaudhuri R.R."/>
            <person name="La Ragione R."/>
            <person name="Hildebrand F."/>
            <person name="Pallen M.J."/>
        </authorList>
    </citation>
    <scope>NUCLEOTIDE SEQUENCE</scope>
    <source>
        <strain evidence="2">ChiSjej4B22-8148</strain>
    </source>
</reference>
<dbReference type="InterPro" id="IPR011990">
    <property type="entry name" value="TPR-like_helical_dom_sf"/>
</dbReference>
<dbReference type="EMBL" id="DVGK01000002">
    <property type="protein sequence ID" value="HIR12310.1"/>
    <property type="molecule type" value="Genomic_DNA"/>
</dbReference>
<protein>
    <recommendedName>
        <fullName evidence="4">Tetratricopeptide repeat protein</fullName>
    </recommendedName>
</protein>
<evidence type="ECO:0000256" key="1">
    <source>
        <dbReference type="SAM" id="Coils"/>
    </source>
</evidence>
<dbReference type="Proteomes" id="UP000886757">
    <property type="component" value="Unassembled WGS sequence"/>
</dbReference>
<reference evidence="2" key="1">
    <citation type="submission" date="2020-10" db="EMBL/GenBank/DDBJ databases">
        <authorList>
            <person name="Gilroy R."/>
        </authorList>
    </citation>
    <scope>NUCLEOTIDE SEQUENCE</scope>
    <source>
        <strain evidence="2">ChiSjej4B22-8148</strain>
    </source>
</reference>
<dbReference type="Gene3D" id="1.25.40.10">
    <property type="entry name" value="Tetratricopeptide repeat domain"/>
    <property type="match status" value="1"/>
</dbReference>
<feature type="coiled-coil region" evidence="1">
    <location>
        <begin position="219"/>
        <end position="261"/>
    </location>
</feature>
<dbReference type="AlphaFoldDB" id="A0A9D1A9L7"/>
<proteinExistence type="predicted"/>
<keyword evidence="1" id="KW-0175">Coiled coil</keyword>
<evidence type="ECO:0000313" key="3">
    <source>
        <dbReference type="Proteomes" id="UP000886757"/>
    </source>
</evidence>
<accession>A0A9D1A9L7</accession>
<comment type="caution">
    <text evidence="2">The sequence shown here is derived from an EMBL/GenBank/DDBJ whole genome shotgun (WGS) entry which is preliminary data.</text>
</comment>
<organism evidence="2 3">
    <name type="scientific">Candidatus Choladousia intestinavium</name>
    <dbReference type="NCBI Taxonomy" id="2840727"/>
    <lineage>
        <taxon>Bacteria</taxon>
        <taxon>Bacillati</taxon>
        <taxon>Bacillota</taxon>
        <taxon>Clostridia</taxon>
        <taxon>Lachnospirales</taxon>
        <taxon>Lachnospiraceae</taxon>
        <taxon>Lachnospiraceae incertae sedis</taxon>
        <taxon>Candidatus Choladousia</taxon>
    </lineage>
</organism>